<name>A0ABY3RU36_9MICO</name>
<evidence type="ECO:0000313" key="3">
    <source>
        <dbReference type="Proteomes" id="UP001199642"/>
    </source>
</evidence>
<organism evidence="2 3">
    <name type="scientific">Microbacterium resistens</name>
    <dbReference type="NCBI Taxonomy" id="156977"/>
    <lineage>
        <taxon>Bacteria</taxon>
        <taxon>Bacillati</taxon>
        <taxon>Actinomycetota</taxon>
        <taxon>Actinomycetes</taxon>
        <taxon>Micrococcales</taxon>
        <taxon>Microbacteriaceae</taxon>
        <taxon>Microbacterium</taxon>
    </lineage>
</organism>
<proteinExistence type="predicted"/>
<accession>A0ABY3RU36</accession>
<dbReference type="RefSeq" id="WP_231820915.1">
    <property type="nucleotide sequence ID" value="NZ_CP082781.1"/>
</dbReference>
<gene>
    <name evidence="2" type="ORF">K8F61_05180</name>
</gene>
<reference evidence="2 3" key="1">
    <citation type="submission" date="2023-01" db="EMBL/GenBank/DDBJ databases">
        <title>Characterization of estradiol degrading bacteria Microbacterium sp. MZT7 and reveal degrading genes through genome analysis.</title>
        <authorList>
            <person name="Hao P."/>
            <person name="Gao Y."/>
        </authorList>
    </citation>
    <scope>NUCLEOTIDE SEQUENCE [LARGE SCALE GENOMIC DNA]</scope>
    <source>
        <strain evidence="2 3">MZT7</strain>
    </source>
</reference>
<sequence>MEFPFGETVVRERRRPVEDPYDPGTQVPGSWDDPLDTLTIDQVFIASSSSTAPLDATRSQILTEKSLYCNDPDVDVLPGDRIRRGSEVFYVNVRPAADTNPFTGWQPVVEIPLDMKEG</sequence>
<feature type="compositionally biased region" description="Basic and acidic residues" evidence="1">
    <location>
        <begin position="9"/>
        <end position="18"/>
    </location>
</feature>
<dbReference type="Proteomes" id="UP001199642">
    <property type="component" value="Chromosome"/>
</dbReference>
<evidence type="ECO:0000313" key="2">
    <source>
        <dbReference type="EMBL" id="UGS27583.1"/>
    </source>
</evidence>
<evidence type="ECO:0000256" key="1">
    <source>
        <dbReference type="SAM" id="MobiDB-lite"/>
    </source>
</evidence>
<keyword evidence="3" id="KW-1185">Reference proteome</keyword>
<feature type="region of interest" description="Disordered" evidence="1">
    <location>
        <begin position="1"/>
        <end position="33"/>
    </location>
</feature>
<protein>
    <recommendedName>
        <fullName evidence="4">Head-to-tail stopper</fullName>
    </recommendedName>
</protein>
<evidence type="ECO:0008006" key="4">
    <source>
        <dbReference type="Google" id="ProtNLM"/>
    </source>
</evidence>
<dbReference type="EMBL" id="CP082781">
    <property type="protein sequence ID" value="UGS27583.1"/>
    <property type="molecule type" value="Genomic_DNA"/>
</dbReference>